<dbReference type="Proteomes" id="UP001150641">
    <property type="component" value="Unassembled WGS sequence"/>
</dbReference>
<evidence type="ECO:0000313" key="3">
    <source>
        <dbReference type="Proteomes" id="UP001150641"/>
    </source>
</evidence>
<evidence type="ECO:0000259" key="1">
    <source>
        <dbReference type="Pfam" id="PF06223"/>
    </source>
</evidence>
<organism evidence="2 3">
    <name type="scientific">Dryocola boscaweniae</name>
    <dbReference type="NCBI Taxonomy" id="2925397"/>
    <lineage>
        <taxon>Bacteria</taxon>
        <taxon>Pseudomonadati</taxon>
        <taxon>Pseudomonadota</taxon>
        <taxon>Gammaproteobacteria</taxon>
        <taxon>Enterobacterales</taxon>
        <taxon>Enterobacteriaceae</taxon>
        <taxon>Dryocola</taxon>
    </lineage>
</organism>
<accession>A0A9X3APM3</accession>
<protein>
    <submittedName>
        <fullName evidence="2">Phage tail assembly protein T</fullName>
    </submittedName>
</protein>
<gene>
    <name evidence="2" type="ORF">MUA00_05320</name>
</gene>
<dbReference type="Pfam" id="PF06223">
    <property type="entry name" value="Phage_tail_T"/>
    <property type="match status" value="1"/>
</dbReference>
<dbReference type="NCBIfam" id="TIGR01715">
    <property type="entry name" value="phage_lam_T"/>
    <property type="match status" value="1"/>
</dbReference>
<feature type="domain" description="Minor tail T" evidence="1">
    <location>
        <begin position="20"/>
        <end position="95"/>
    </location>
</feature>
<dbReference type="RefSeq" id="WP_271121955.1">
    <property type="nucleotide sequence ID" value="NZ_JALHAN010000059.1"/>
</dbReference>
<comment type="caution">
    <text evidence="2">The sequence shown here is derived from an EMBL/GenBank/DDBJ whole genome shotgun (WGS) entry which is preliminary data.</text>
</comment>
<evidence type="ECO:0000313" key="2">
    <source>
        <dbReference type="EMBL" id="MCT4701225.1"/>
    </source>
</evidence>
<dbReference type="InterPro" id="IPR009350">
    <property type="entry name" value="Phage_tail_T"/>
</dbReference>
<sequence>MKLAREFNRPDWRDMLAGMSSSELAEWGRFYQHQYFESDLLDSHFSRLSHLVVSLICKDADITPRNFSLLNPPALPPAEMGDETMMSLAESLGGMRYGPGSG</sequence>
<reference evidence="2" key="1">
    <citation type="submission" date="2022-03" db="EMBL/GenBank/DDBJ databases">
        <title>Proposal of a novel genus Dryocolo and two novel species.</title>
        <authorList>
            <person name="Maddock D.W."/>
            <person name="Brady C.L."/>
            <person name="Denman S."/>
            <person name="Arnold D."/>
        </authorList>
    </citation>
    <scope>NUCLEOTIDE SEQUENCE</scope>
    <source>
        <strain evidence="2">H6W4</strain>
    </source>
</reference>
<dbReference type="AlphaFoldDB" id="A0A9X3APM3"/>
<proteinExistence type="predicted"/>
<name>A0A9X3APM3_9ENTR</name>
<dbReference type="EMBL" id="JALHAP010000072">
    <property type="protein sequence ID" value="MCT4701225.1"/>
    <property type="molecule type" value="Genomic_DNA"/>
</dbReference>
<keyword evidence="3" id="KW-1185">Reference proteome</keyword>